<dbReference type="EMBL" id="MKKU01001482">
    <property type="protein sequence ID" value="RNE95241.1"/>
    <property type="molecule type" value="Genomic_DNA"/>
</dbReference>
<accession>A0A3R7MTZ1</accession>
<evidence type="ECO:0000313" key="3">
    <source>
        <dbReference type="Proteomes" id="UP000284403"/>
    </source>
</evidence>
<keyword evidence="2" id="KW-0645">Protease</keyword>
<keyword evidence="2" id="KW-0378">Hydrolase</keyword>
<feature type="region of interest" description="Disordered" evidence="1">
    <location>
        <begin position="37"/>
        <end position="283"/>
    </location>
</feature>
<organism evidence="2 3">
    <name type="scientific">Trypanosoma conorhini</name>
    <dbReference type="NCBI Taxonomy" id="83891"/>
    <lineage>
        <taxon>Eukaryota</taxon>
        <taxon>Discoba</taxon>
        <taxon>Euglenozoa</taxon>
        <taxon>Kinetoplastea</taxon>
        <taxon>Metakinetoplastina</taxon>
        <taxon>Trypanosomatida</taxon>
        <taxon>Trypanosomatidae</taxon>
        <taxon>Trypanosoma</taxon>
    </lineage>
</organism>
<reference evidence="2 3" key="1">
    <citation type="journal article" date="2018" name="BMC Genomics">
        <title>Genomic comparison of Trypanosoma conorhini and Trypanosoma rangeli to Trypanosoma cruzi strains of high and low virulence.</title>
        <authorList>
            <person name="Bradwell K.R."/>
            <person name="Koparde V.N."/>
            <person name="Matveyev A.V."/>
            <person name="Serrano M.G."/>
            <person name="Alves J.M."/>
            <person name="Parikh H."/>
            <person name="Huang B."/>
            <person name="Lee V."/>
            <person name="Espinosa-Alvarez O."/>
            <person name="Ortiz P.A."/>
            <person name="Costa-Martins A.G."/>
            <person name="Teixeira M.M."/>
            <person name="Buck G.A."/>
        </authorList>
    </citation>
    <scope>NUCLEOTIDE SEQUENCE [LARGE SCALE GENOMIC DNA]</scope>
    <source>
        <strain evidence="2 3">025E</strain>
    </source>
</reference>
<dbReference type="Proteomes" id="UP000284403">
    <property type="component" value="Unassembled WGS sequence"/>
</dbReference>
<dbReference type="GO" id="GO:0008233">
    <property type="term" value="F:peptidase activity"/>
    <property type="evidence" value="ECO:0007669"/>
    <property type="project" value="UniProtKB-KW"/>
</dbReference>
<evidence type="ECO:0000313" key="2">
    <source>
        <dbReference type="EMBL" id="RNE95241.1"/>
    </source>
</evidence>
<feature type="compositionally biased region" description="Basic and acidic residues" evidence="1">
    <location>
        <begin position="128"/>
        <end position="140"/>
    </location>
</feature>
<feature type="compositionally biased region" description="Basic and acidic residues" evidence="1">
    <location>
        <begin position="46"/>
        <end position="55"/>
    </location>
</feature>
<keyword evidence="3" id="KW-1185">Reference proteome</keyword>
<sequence>MSCTPGLITWNIPPFDTDKVMCPEYSEVCTISATGSGVTPAVEWDGTEKEWRRTAPAEAPEPETAPPSSDVKVASEPAGDSLLSASEEQHQQRGEKDPRPQLSQDADREAGEASAPSNSMPNSDAEENEKAEYKKEKKVEEEEEKTEGSDGALAPPPSAAPDAPSAPRTGAAEQAVGAETSERQRGTSTPADGAVTAASVADGQAQQGTPSHEPENVGGVPSASAAPTGETPNAAAKENGAGPQTAADADGSHDAPSNAATAPTAPAPGQQPGTPPTRDAAPHLSNNFAAFMNTTGLFPMNTESDVAVRGCVSWPTLLTLLALFGVAAGF</sequence>
<protein>
    <submittedName>
        <fullName evidence="2">Surface protease GP63</fullName>
    </submittedName>
</protein>
<gene>
    <name evidence="2" type="ORF">Tco025E_10102</name>
</gene>
<evidence type="ECO:0000256" key="1">
    <source>
        <dbReference type="SAM" id="MobiDB-lite"/>
    </source>
</evidence>
<comment type="caution">
    <text evidence="2">The sequence shown here is derived from an EMBL/GenBank/DDBJ whole genome shotgun (WGS) entry which is preliminary data.</text>
</comment>
<name>A0A3R7MTZ1_9TRYP</name>
<dbReference type="GeneID" id="40323713"/>
<feature type="compositionally biased region" description="Low complexity" evidence="1">
    <location>
        <begin position="259"/>
        <end position="272"/>
    </location>
</feature>
<feature type="compositionally biased region" description="Basic and acidic residues" evidence="1">
    <location>
        <begin position="87"/>
        <end position="111"/>
    </location>
</feature>
<dbReference type="AlphaFoldDB" id="A0A3R7MTZ1"/>
<dbReference type="GO" id="GO:0006508">
    <property type="term" value="P:proteolysis"/>
    <property type="evidence" value="ECO:0007669"/>
    <property type="project" value="UniProtKB-KW"/>
</dbReference>
<proteinExistence type="predicted"/>
<dbReference type="RefSeq" id="XP_029222993.1">
    <property type="nucleotide sequence ID" value="XM_029376891.1"/>
</dbReference>